<comment type="caution">
    <text evidence="2">The sequence shown here is derived from an EMBL/GenBank/DDBJ whole genome shotgun (WGS) entry which is preliminary data.</text>
</comment>
<keyword evidence="3" id="KW-1185">Reference proteome</keyword>
<reference evidence="2 3" key="1">
    <citation type="submission" date="2019-06" db="EMBL/GenBank/DDBJ databases">
        <title>Sequencing the genomes of 1000 actinobacteria strains.</title>
        <authorList>
            <person name="Klenk H.-P."/>
        </authorList>
    </citation>
    <scope>NUCLEOTIDE SEQUENCE [LARGE SCALE GENOMIC DNA]</scope>
    <source>
        <strain evidence="2 3">DSM 10596</strain>
    </source>
</reference>
<sequence>MTVPDRAYGERQTRTPSVPPTTDRAYAETPDPHTQRSTAFGQDIRNHW</sequence>
<organism evidence="2 3">
    <name type="scientific">Rarobacter incanus</name>
    <dbReference type="NCBI Taxonomy" id="153494"/>
    <lineage>
        <taxon>Bacteria</taxon>
        <taxon>Bacillati</taxon>
        <taxon>Actinomycetota</taxon>
        <taxon>Actinomycetes</taxon>
        <taxon>Micrococcales</taxon>
        <taxon>Rarobacteraceae</taxon>
        <taxon>Rarobacter</taxon>
    </lineage>
</organism>
<dbReference type="AlphaFoldDB" id="A0A542SQJ4"/>
<dbReference type="Proteomes" id="UP000316181">
    <property type="component" value="Unassembled WGS sequence"/>
</dbReference>
<evidence type="ECO:0000313" key="3">
    <source>
        <dbReference type="Proteomes" id="UP000316181"/>
    </source>
</evidence>
<proteinExistence type="predicted"/>
<evidence type="ECO:0000256" key="1">
    <source>
        <dbReference type="SAM" id="MobiDB-lite"/>
    </source>
</evidence>
<feature type="region of interest" description="Disordered" evidence="1">
    <location>
        <begin position="1"/>
        <end position="48"/>
    </location>
</feature>
<gene>
    <name evidence="2" type="ORF">FB389_1568</name>
</gene>
<accession>A0A542SQJ4</accession>
<protein>
    <submittedName>
        <fullName evidence="2">Uncharacterized protein</fullName>
    </submittedName>
</protein>
<evidence type="ECO:0000313" key="2">
    <source>
        <dbReference type="EMBL" id="TQK76872.1"/>
    </source>
</evidence>
<dbReference type="EMBL" id="VFNV01000001">
    <property type="protein sequence ID" value="TQK76872.1"/>
    <property type="molecule type" value="Genomic_DNA"/>
</dbReference>
<name>A0A542SQJ4_9MICO</name>